<gene>
    <name evidence="3" type="ordered locus">Swit_4175</name>
</gene>
<protein>
    <submittedName>
        <fullName evidence="3">Aromatic-ring-hydroxylating dioxygenase, beta subunit</fullName>
    </submittedName>
</protein>
<dbReference type="Proteomes" id="UP000001989">
    <property type="component" value="Chromosome"/>
</dbReference>
<reference evidence="3 4" key="1">
    <citation type="journal article" date="2010" name="J. Bacteriol.">
        <title>Genome sequence of the dioxin-mineralizing bacterium Sphingomonas wittichii RW1.</title>
        <authorList>
            <person name="Miller T.R."/>
            <person name="Delcher A.L."/>
            <person name="Salzberg S.L."/>
            <person name="Saunders E."/>
            <person name="Detter J.C."/>
            <person name="Halden R.U."/>
        </authorList>
    </citation>
    <scope>NUCLEOTIDE SEQUENCE [LARGE SCALE GENOMIC DNA]</scope>
    <source>
        <strain evidence="4">DSM 6014 / CCUG 31198 / JCM 15750 / NBRC 105917 / EY 4224 / RW1</strain>
    </source>
</reference>
<comment type="similarity">
    <text evidence="1">Belongs to the bacterial ring-hydroxylating dioxygenase beta subunit family.</text>
</comment>
<evidence type="ECO:0000256" key="2">
    <source>
        <dbReference type="ARBA" id="ARBA00023002"/>
    </source>
</evidence>
<dbReference type="PANTHER" id="PTHR41534">
    <property type="entry name" value="BLR3401 PROTEIN"/>
    <property type="match status" value="1"/>
</dbReference>
<dbReference type="Gene3D" id="3.10.450.50">
    <property type="match status" value="1"/>
</dbReference>
<dbReference type="SUPFAM" id="SSF54427">
    <property type="entry name" value="NTF2-like"/>
    <property type="match status" value="1"/>
</dbReference>
<dbReference type="InterPro" id="IPR000391">
    <property type="entry name" value="Rng_hydr_dOase-bsu"/>
</dbReference>
<dbReference type="EMBL" id="CP000699">
    <property type="protein sequence ID" value="ABQ70515.1"/>
    <property type="molecule type" value="Genomic_DNA"/>
</dbReference>
<dbReference type="KEGG" id="swi:Swit_4175"/>
<dbReference type="AlphaFoldDB" id="A0A9J9HEX7"/>
<organism evidence="3 4">
    <name type="scientific">Rhizorhabdus wittichii (strain DSM 6014 / CCUG 31198 / JCM 15750 / NBRC 105917 / EY 4224 / RW1)</name>
    <name type="common">Sphingomonas wittichii</name>
    <dbReference type="NCBI Taxonomy" id="392499"/>
    <lineage>
        <taxon>Bacteria</taxon>
        <taxon>Pseudomonadati</taxon>
        <taxon>Pseudomonadota</taxon>
        <taxon>Alphaproteobacteria</taxon>
        <taxon>Sphingomonadales</taxon>
        <taxon>Sphingomonadaceae</taxon>
        <taxon>Rhizorhabdus</taxon>
    </lineage>
</organism>
<accession>A0A9J9HEX7</accession>
<proteinExistence type="inferred from homology"/>
<keyword evidence="3" id="KW-0223">Dioxygenase</keyword>
<name>A0A9J9HEX7_RHIWR</name>
<sequence>MMHDPEAIRDFVVQECELLDQGDFPAWLDLFDDRGFYWIPRTIEQVDPENEISLLYNSKPILAVRLNRLSHPRQHSIAPPYRSSHVVNVIGIDWPETEDGLIEVRSRFIMHEYHAEKERLFSGRFVHHLALAPGSSLKIRMKRVELTNCDAAFEPIEWPI</sequence>
<evidence type="ECO:0000313" key="3">
    <source>
        <dbReference type="EMBL" id="ABQ70515.1"/>
    </source>
</evidence>
<evidence type="ECO:0000313" key="4">
    <source>
        <dbReference type="Proteomes" id="UP000001989"/>
    </source>
</evidence>
<dbReference type="GO" id="GO:0051213">
    <property type="term" value="F:dioxygenase activity"/>
    <property type="evidence" value="ECO:0007669"/>
    <property type="project" value="UniProtKB-KW"/>
</dbReference>
<dbReference type="PANTHER" id="PTHR41534:SF1">
    <property type="entry name" value="BLR3401 PROTEIN"/>
    <property type="match status" value="1"/>
</dbReference>
<dbReference type="GO" id="GO:0019380">
    <property type="term" value="P:3-phenylpropionate catabolic process"/>
    <property type="evidence" value="ECO:0007669"/>
    <property type="project" value="TreeGrafter"/>
</dbReference>
<dbReference type="Pfam" id="PF00866">
    <property type="entry name" value="Ring_hydroxyl_B"/>
    <property type="match status" value="1"/>
</dbReference>
<evidence type="ECO:0000256" key="1">
    <source>
        <dbReference type="ARBA" id="ARBA00009570"/>
    </source>
</evidence>
<keyword evidence="2" id="KW-0560">Oxidoreductase</keyword>
<keyword evidence="4" id="KW-1185">Reference proteome</keyword>
<dbReference type="InterPro" id="IPR032710">
    <property type="entry name" value="NTF2-like_dom_sf"/>
</dbReference>